<gene>
    <name evidence="2" type="ORF">GFB49_15520</name>
</gene>
<dbReference type="EMBL" id="WIBF01000010">
    <property type="protein sequence ID" value="MQQ09874.1"/>
    <property type="molecule type" value="Genomic_DNA"/>
</dbReference>
<dbReference type="AlphaFoldDB" id="A0A843YKE5"/>
<comment type="caution">
    <text evidence="2">The sequence shown here is derived from an EMBL/GenBank/DDBJ whole genome shotgun (WGS) entry which is preliminary data.</text>
</comment>
<evidence type="ECO:0000313" key="3">
    <source>
        <dbReference type="Proteomes" id="UP000444174"/>
    </source>
</evidence>
<evidence type="ECO:0000313" key="2">
    <source>
        <dbReference type="EMBL" id="MQQ09874.1"/>
    </source>
</evidence>
<name>A0A843YKE5_9RHOB</name>
<keyword evidence="1" id="KW-0472">Membrane</keyword>
<feature type="transmembrane region" description="Helical" evidence="1">
    <location>
        <begin position="34"/>
        <end position="52"/>
    </location>
</feature>
<sequence length="203" mass="21823">MRLRSFLIWAGLVALMGLPVLVAGQSPLLEWRDGIYIAAGFAGVVAMSLLLLQPLLMSGALPGLSLTAGRRFHGVVGSVLLLSVVVHVVGLWLTSPPDVVDALLYRSPTPFSVWGVSAMWALFLAAGLMAARSYLPWRVRYVRLAHLGLVAIVVLGSILHALLIQGTMELLTKWALCGSVALALIKVLLDRRSLLRRSKVAQG</sequence>
<evidence type="ECO:0000256" key="1">
    <source>
        <dbReference type="SAM" id="Phobius"/>
    </source>
</evidence>
<proteinExistence type="predicted"/>
<feature type="transmembrane region" description="Helical" evidence="1">
    <location>
        <begin position="144"/>
        <end position="164"/>
    </location>
</feature>
<accession>A0A843YKE5</accession>
<feature type="transmembrane region" description="Helical" evidence="1">
    <location>
        <begin position="170"/>
        <end position="189"/>
    </location>
</feature>
<keyword evidence="1" id="KW-1133">Transmembrane helix</keyword>
<feature type="transmembrane region" description="Helical" evidence="1">
    <location>
        <begin position="72"/>
        <end position="93"/>
    </location>
</feature>
<dbReference type="Proteomes" id="UP000444174">
    <property type="component" value="Unassembled WGS sequence"/>
</dbReference>
<keyword evidence="3" id="KW-1185">Reference proteome</keyword>
<protein>
    <submittedName>
        <fullName evidence="2">Ferric reductase</fullName>
    </submittedName>
</protein>
<reference evidence="2 3" key="1">
    <citation type="submission" date="2019-10" db="EMBL/GenBank/DDBJ databases">
        <title>Epibacterium sp. nov., isolated from seawater.</title>
        <authorList>
            <person name="Zhang X."/>
            <person name="Li N."/>
        </authorList>
    </citation>
    <scope>NUCLEOTIDE SEQUENCE [LARGE SCALE GENOMIC DNA]</scope>
    <source>
        <strain evidence="2 3">SM1979</strain>
    </source>
</reference>
<feature type="transmembrane region" description="Helical" evidence="1">
    <location>
        <begin position="113"/>
        <end position="132"/>
    </location>
</feature>
<dbReference type="RefSeq" id="WP_153216841.1">
    <property type="nucleotide sequence ID" value="NZ_WIBF01000010.1"/>
</dbReference>
<organism evidence="2 3">
    <name type="scientific">Tritonibacter litoralis</name>
    <dbReference type="NCBI Taxonomy" id="2662264"/>
    <lineage>
        <taxon>Bacteria</taxon>
        <taxon>Pseudomonadati</taxon>
        <taxon>Pseudomonadota</taxon>
        <taxon>Alphaproteobacteria</taxon>
        <taxon>Rhodobacterales</taxon>
        <taxon>Paracoccaceae</taxon>
        <taxon>Tritonibacter</taxon>
    </lineage>
</organism>
<keyword evidence="1" id="KW-0812">Transmembrane</keyword>